<dbReference type="AlphaFoldDB" id="A0A9X1AK52"/>
<dbReference type="InterPro" id="IPR056935">
    <property type="entry name" value="Rv0428c-like_C"/>
</dbReference>
<sequence length="257" mass="27394">MTSDALNWQIEQACFNAWPSPRQVILDGWALRSSGGPTRRTNSANPLHAGAQSSERFIDRVEAFYRRQGRRAMFRIPDMAGGIDAALDVRGYATDARTRTLFGPLDGFANGPDNLAITPDPGETWLAARDRVSGVDAEAVAAYRAIIGVIALPCGFASLSVDGQIASLAFGVLQDDLLVVESVMTDATMRGRGLARQCLSGLFGWARGQGARSAALQVMADNAPAVALYQSLGIARDLYGYHYRIAPAAQSGCDPSA</sequence>
<accession>A0A9X1AK52</accession>
<dbReference type="InterPro" id="IPR016181">
    <property type="entry name" value="Acyl_CoA_acyltransferase"/>
</dbReference>
<organism evidence="2 3">
    <name type="scientific">Sphingobium nicotianae</name>
    <dbReference type="NCBI Taxonomy" id="2782607"/>
    <lineage>
        <taxon>Bacteria</taxon>
        <taxon>Pseudomonadati</taxon>
        <taxon>Pseudomonadota</taxon>
        <taxon>Alphaproteobacteria</taxon>
        <taxon>Sphingomonadales</taxon>
        <taxon>Sphingomonadaceae</taxon>
        <taxon>Sphingobium</taxon>
    </lineage>
</organism>
<keyword evidence="2" id="KW-0012">Acyltransferase</keyword>
<keyword evidence="2" id="KW-0808">Transferase</keyword>
<evidence type="ECO:0000313" key="2">
    <source>
        <dbReference type="EMBL" id="MBT2185760.1"/>
    </source>
</evidence>
<dbReference type="EMBL" id="JAHGAW010000001">
    <property type="protein sequence ID" value="MBT2185760.1"/>
    <property type="molecule type" value="Genomic_DNA"/>
</dbReference>
<keyword evidence="3" id="KW-1185">Reference proteome</keyword>
<dbReference type="Proteomes" id="UP001138757">
    <property type="component" value="Unassembled WGS sequence"/>
</dbReference>
<comment type="caution">
    <text evidence="2">The sequence shown here is derived from an EMBL/GenBank/DDBJ whole genome shotgun (WGS) entry which is preliminary data.</text>
</comment>
<feature type="domain" description="N-acetyltransferase" evidence="1">
    <location>
        <begin position="112"/>
        <end position="250"/>
    </location>
</feature>
<reference evidence="2" key="1">
    <citation type="submission" date="2021-05" db="EMBL/GenBank/DDBJ databases">
        <title>Genome of Sphingobium sp. strain.</title>
        <authorList>
            <person name="Fan R."/>
        </authorList>
    </citation>
    <scope>NUCLEOTIDE SEQUENCE</scope>
    <source>
        <strain evidence="2">H33</strain>
    </source>
</reference>
<dbReference type="Gene3D" id="3.40.630.30">
    <property type="match status" value="1"/>
</dbReference>
<dbReference type="PROSITE" id="PS51186">
    <property type="entry name" value="GNAT"/>
    <property type="match status" value="1"/>
</dbReference>
<gene>
    <name evidence="2" type="ORF">KK488_02240</name>
</gene>
<evidence type="ECO:0000313" key="3">
    <source>
        <dbReference type="Proteomes" id="UP001138757"/>
    </source>
</evidence>
<proteinExistence type="predicted"/>
<dbReference type="RefSeq" id="WP_214621485.1">
    <property type="nucleotide sequence ID" value="NZ_JAHGAW010000001.1"/>
</dbReference>
<dbReference type="GO" id="GO:0016747">
    <property type="term" value="F:acyltransferase activity, transferring groups other than amino-acyl groups"/>
    <property type="evidence" value="ECO:0007669"/>
    <property type="project" value="InterPro"/>
</dbReference>
<dbReference type="CDD" id="cd04301">
    <property type="entry name" value="NAT_SF"/>
    <property type="match status" value="1"/>
</dbReference>
<dbReference type="EC" id="2.3.1.-" evidence="2"/>
<evidence type="ECO:0000259" key="1">
    <source>
        <dbReference type="PROSITE" id="PS51186"/>
    </source>
</evidence>
<protein>
    <submittedName>
        <fullName evidence="2">GNAT family N-acetyltransferase</fullName>
        <ecNumber evidence="2">2.3.1.-</ecNumber>
    </submittedName>
</protein>
<dbReference type="SUPFAM" id="SSF55729">
    <property type="entry name" value="Acyl-CoA N-acyltransferases (Nat)"/>
    <property type="match status" value="1"/>
</dbReference>
<name>A0A9X1AK52_9SPHN</name>
<dbReference type="Pfam" id="PF24553">
    <property type="entry name" value="Rv0428c_C"/>
    <property type="match status" value="1"/>
</dbReference>
<dbReference type="InterPro" id="IPR000182">
    <property type="entry name" value="GNAT_dom"/>
</dbReference>